<sequence>MQGMNVLKYNFVIGLLIIFLLINGWFFVYLQLPFSGEAILVALLSILFMALVRERFAFLYAVTLVLCYGIFLTVQAFLHIETSDVQLLYVYNHLLFTSFILSFWILLNYIKKIGYKVDGLIEQVHELQKYNQKTGILTRNEFMNQAEWVIKSIARGHGEAWFVEITITYKNKRIQKNLQELLEKVVLQSIREKFDLVTATKNTIYILLKDTHEEGVEIVLNRIHELSKKELNFVDTPYKIKMEMVKELSQLSKVREEAE</sequence>
<keyword evidence="1" id="KW-0812">Transmembrane</keyword>
<gene>
    <name evidence="2" type="ORF">DCC39_08190</name>
</gene>
<keyword evidence="3" id="KW-1185">Reference proteome</keyword>
<feature type="transmembrane region" description="Helical" evidence="1">
    <location>
        <begin position="7"/>
        <end position="28"/>
    </location>
</feature>
<evidence type="ECO:0008006" key="4">
    <source>
        <dbReference type="Google" id="ProtNLM"/>
    </source>
</evidence>
<feature type="transmembrane region" description="Helical" evidence="1">
    <location>
        <begin position="34"/>
        <end position="51"/>
    </location>
</feature>
<keyword evidence="1" id="KW-1133">Transmembrane helix</keyword>
<dbReference type="AlphaFoldDB" id="A0A2U1K4H2"/>
<protein>
    <recommendedName>
        <fullName evidence="4">GGDEF domain-containing protein</fullName>
    </recommendedName>
</protein>
<organism evidence="2 3">
    <name type="scientific">Pueribacillus theae</name>
    <dbReference type="NCBI Taxonomy" id="2171751"/>
    <lineage>
        <taxon>Bacteria</taxon>
        <taxon>Bacillati</taxon>
        <taxon>Bacillota</taxon>
        <taxon>Bacilli</taxon>
        <taxon>Bacillales</taxon>
        <taxon>Bacillaceae</taxon>
        <taxon>Pueribacillus</taxon>
    </lineage>
</organism>
<feature type="transmembrane region" description="Helical" evidence="1">
    <location>
        <begin position="58"/>
        <end position="78"/>
    </location>
</feature>
<keyword evidence="1" id="KW-0472">Membrane</keyword>
<dbReference type="Proteomes" id="UP000245998">
    <property type="component" value="Unassembled WGS sequence"/>
</dbReference>
<evidence type="ECO:0000313" key="3">
    <source>
        <dbReference type="Proteomes" id="UP000245998"/>
    </source>
</evidence>
<evidence type="ECO:0000256" key="1">
    <source>
        <dbReference type="SAM" id="Phobius"/>
    </source>
</evidence>
<name>A0A2U1K4H2_9BACI</name>
<feature type="transmembrane region" description="Helical" evidence="1">
    <location>
        <begin position="90"/>
        <end position="110"/>
    </location>
</feature>
<proteinExistence type="predicted"/>
<accession>A0A2U1K4H2</accession>
<dbReference type="EMBL" id="QCZG01000013">
    <property type="protein sequence ID" value="PWA12049.1"/>
    <property type="molecule type" value="Genomic_DNA"/>
</dbReference>
<dbReference type="OrthoDB" id="1952191at2"/>
<evidence type="ECO:0000313" key="2">
    <source>
        <dbReference type="EMBL" id="PWA12049.1"/>
    </source>
</evidence>
<reference evidence="2 3" key="1">
    <citation type="submission" date="2018-04" db="EMBL/GenBank/DDBJ databases">
        <title>Camelliibacillus theae gen. nov., sp. nov., isolated from Pu'er tea.</title>
        <authorList>
            <person name="Niu L."/>
        </authorList>
    </citation>
    <scope>NUCLEOTIDE SEQUENCE [LARGE SCALE GENOMIC DNA]</scope>
    <source>
        <strain evidence="2 3">T8</strain>
    </source>
</reference>
<comment type="caution">
    <text evidence="2">The sequence shown here is derived from an EMBL/GenBank/DDBJ whole genome shotgun (WGS) entry which is preliminary data.</text>
</comment>